<sequence>MSVEPYVLTDAEGATCEGMIKLDGYPMPSFMQDCTTRGKNFFAMRNWKIRDDDVVLATLAKAGTHWVDPIVYMLLTRKTELSSERKFTLFDATTEENFDKMPSPRILATHLPPQYLPQQLDEKKTKIVLVLRNLKDAAVSLYYHTLNMHLFNYSGKFKNFLPLFIEGKQPYGDVFSYLREFEEKMNSEPDRICLVMYEDLKMDGVREIQRIARFLGVDASEEFCRAVHESCSFHNMAEKSMPEQERARFFKPGGSFYRKGIIGDWKTHFTVAESEMFDEIFAQRMAGSKLKFTYSATE</sequence>
<protein>
    <recommendedName>
        <fullName evidence="3">Sulfotransferase domain-containing protein</fullName>
    </recommendedName>
</protein>
<dbReference type="PANTHER" id="PTHR11783">
    <property type="entry name" value="SULFOTRANSFERASE SULT"/>
    <property type="match status" value="1"/>
</dbReference>
<evidence type="ECO:0000313" key="4">
    <source>
        <dbReference type="EMBL" id="KAH3739271.1"/>
    </source>
</evidence>
<dbReference type="AlphaFoldDB" id="A0A9D4I1T5"/>
<comment type="similarity">
    <text evidence="1">Belongs to the sulfotransferase 1 family.</text>
</comment>
<name>A0A9D4I1T5_DREPO</name>
<dbReference type="GO" id="GO:0008146">
    <property type="term" value="F:sulfotransferase activity"/>
    <property type="evidence" value="ECO:0007669"/>
    <property type="project" value="InterPro"/>
</dbReference>
<dbReference type="EMBL" id="JAIWYP010000011">
    <property type="protein sequence ID" value="KAH3739271.1"/>
    <property type="molecule type" value="Genomic_DNA"/>
</dbReference>
<evidence type="ECO:0000256" key="2">
    <source>
        <dbReference type="ARBA" id="ARBA00022679"/>
    </source>
</evidence>
<reference evidence="4" key="2">
    <citation type="submission" date="2020-11" db="EMBL/GenBank/DDBJ databases">
        <authorList>
            <person name="McCartney M.A."/>
            <person name="Auch B."/>
            <person name="Kono T."/>
            <person name="Mallez S."/>
            <person name="Becker A."/>
            <person name="Gohl D.M."/>
            <person name="Silverstein K.A.T."/>
            <person name="Koren S."/>
            <person name="Bechman K.B."/>
            <person name="Herman A."/>
            <person name="Abrahante J.E."/>
            <person name="Garbe J."/>
        </authorList>
    </citation>
    <scope>NUCLEOTIDE SEQUENCE</scope>
    <source>
        <strain evidence="4">Duluth1</strain>
        <tissue evidence="4">Whole animal</tissue>
    </source>
</reference>
<dbReference type="InterPro" id="IPR000863">
    <property type="entry name" value="Sulfotransferase_dom"/>
</dbReference>
<keyword evidence="2" id="KW-0808">Transferase</keyword>
<evidence type="ECO:0000313" key="5">
    <source>
        <dbReference type="Proteomes" id="UP000828390"/>
    </source>
</evidence>
<dbReference type="InterPro" id="IPR027417">
    <property type="entry name" value="P-loop_NTPase"/>
</dbReference>
<dbReference type="OrthoDB" id="6341251at2759"/>
<evidence type="ECO:0000256" key="1">
    <source>
        <dbReference type="ARBA" id="ARBA00005771"/>
    </source>
</evidence>
<dbReference type="Gene3D" id="3.40.50.300">
    <property type="entry name" value="P-loop containing nucleotide triphosphate hydrolases"/>
    <property type="match status" value="1"/>
</dbReference>
<proteinExistence type="inferred from homology"/>
<feature type="domain" description="Sulfotransferase" evidence="3">
    <location>
        <begin position="51"/>
        <end position="288"/>
    </location>
</feature>
<dbReference type="Pfam" id="PF00685">
    <property type="entry name" value="Sulfotransfer_1"/>
    <property type="match status" value="1"/>
</dbReference>
<evidence type="ECO:0000259" key="3">
    <source>
        <dbReference type="Pfam" id="PF00685"/>
    </source>
</evidence>
<keyword evidence="5" id="KW-1185">Reference proteome</keyword>
<accession>A0A9D4I1T5</accession>
<dbReference type="SUPFAM" id="SSF52540">
    <property type="entry name" value="P-loop containing nucleoside triphosphate hydrolases"/>
    <property type="match status" value="1"/>
</dbReference>
<gene>
    <name evidence="4" type="ORF">DPMN_045921</name>
</gene>
<comment type="caution">
    <text evidence="4">The sequence shown here is derived from an EMBL/GenBank/DDBJ whole genome shotgun (WGS) entry which is preliminary data.</text>
</comment>
<dbReference type="Proteomes" id="UP000828390">
    <property type="component" value="Unassembled WGS sequence"/>
</dbReference>
<organism evidence="4 5">
    <name type="scientific">Dreissena polymorpha</name>
    <name type="common">Zebra mussel</name>
    <name type="synonym">Mytilus polymorpha</name>
    <dbReference type="NCBI Taxonomy" id="45954"/>
    <lineage>
        <taxon>Eukaryota</taxon>
        <taxon>Metazoa</taxon>
        <taxon>Spiralia</taxon>
        <taxon>Lophotrochozoa</taxon>
        <taxon>Mollusca</taxon>
        <taxon>Bivalvia</taxon>
        <taxon>Autobranchia</taxon>
        <taxon>Heteroconchia</taxon>
        <taxon>Euheterodonta</taxon>
        <taxon>Imparidentia</taxon>
        <taxon>Neoheterodontei</taxon>
        <taxon>Myida</taxon>
        <taxon>Dreissenoidea</taxon>
        <taxon>Dreissenidae</taxon>
        <taxon>Dreissena</taxon>
    </lineage>
</organism>
<reference evidence="4" key="1">
    <citation type="journal article" date="2019" name="bioRxiv">
        <title>The Genome of the Zebra Mussel, Dreissena polymorpha: A Resource for Invasive Species Research.</title>
        <authorList>
            <person name="McCartney M.A."/>
            <person name="Auch B."/>
            <person name="Kono T."/>
            <person name="Mallez S."/>
            <person name="Zhang Y."/>
            <person name="Obille A."/>
            <person name="Becker A."/>
            <person name="Abrahante J.E."/>
            <person name="Garbe J."/>
            <person name="Badalamenti J.P."/>
            <person name="Herman A."/>
            <person name="Mangelson H."/>
            <person name="Liachko I."/>
            <person name="Sullivan S."/>
            <person name="Sone E.D."/>
            <person name="Koren S."/>
            <person name="Silverstein K.A.T."/>
            <person name="Beckman K.B."/>
            <person name="Gohl D.M."/>
        </authorList>
    </citation>
    <scope>NUCLEOTIDE SEQUENCE</scope>
    <source>
        <strain evidence="4">Duluth1</strain>
        <tissue evidence="4">Whole animal</tissue>
    </source>
</reference>